<dbReference type="InterPro" id="IPR036908">
    <property type="entry name" value="RlpA-like_sf"/>
</dbReference>
<dbReference type="AlphaFoldDB" id="A0A397GSM3"/>
<dbReference type="Gene3D" id="2.40.70.10">
    <property type="entry name" value="Acid Proteases"/>
    <property type="match status" value="2"/>
</dbReference>
<dbReference type="PRINTS" id="PR00792">
    <property type="entry name" value="PEPSIN"/>
</dbReference>
<evidence type="ECO:0000256" key="1">
    <source>
        <dbReference type="ARBA" id="ARBA00007447"/>
    </source>
</evidence>
<dbReference type="PROSITE" id="PS50842">
    <property type="entry name" value="EXPANSIN_EG45"/>
    <property type="match status" value="1"/>
</dbReference>
<keyword evidence="3" id="KW-0064">Aspartyl protease</keyword>
<evidence type="ECO:0008006" key="11">
    <source>
        <dbReference type="Google" id="ProtNLM"/>
    </source>
</evidence>
<dbReference type="InterPro" id="IPR021109">
    <property type="entry name" value="Peptidase_aspartic_dom_sf"/>
</dbReference>
<dbReference type="RefSeq" id="XP_026613834.1">
    <property type="nucleotide sequence ID" value="XM_026759447.1"/>
</dbReference>
<feature type="domain" description="Expansin-like EG45" evidence="6">
    <location>
        <begin position="724"/>
        <end position="924"/>
    </location>
</feature>
<sequence length="1039" mass="112638">MATKIKLLPNPHYRKSGIKSYVHLMRKYRFTPTKGGRYFFGSSIHQTGRQYTSLPVGGKARIQHVLRKRIADTDQSGEVGADDVQNDAMYLAPVSIGTPAQTLNLDFDTGSADLWVWSTKLPQATISQHNTGTVFDPSKSSTFKEQSDSTWKISYGDGSSASGTVGTDTISLGGLKVTNQAIELADTLSAQFQQGTGDGLLGLAFSNINTVQPQAVRTPVENMIAQEDIPKSAELFTAKLGSWKDADEPDKGESFYTFGFIDQDTVTASGQEVYYTPIDKSQGFWLFDSASATVNGKTIARSGNKAIADTGTTLALVDDETCQAIYDAIPGAHYDEDSQGYIYPSNTTVDKLPVISFAVGDKQFVVQKEDLGFAEAKSGYVYGGIQSRGSMTMDILGDTFLKGIYAHLPIEVREKLALLPESPSREELYVLWTHLLQRYFPFPLYGSLPNLSDLPDETEVKYALGNHQESETSHISLAVSREYGPFDRLNFLHVFCQAEPKQGPWCLAELQAMLKEQMTKESHSPIARERGMTIHGAIVTGREVKFYKLKRDGSFECMRWLAEEKESLHILENMRIITSHLMQVNYESGNACVEINSYYYQCTPATGTSTATSTSSSGSVTSSANTSGYTTTTVFPSATATQSPYPAANASSCGSWALVDNVCCPYYCLSNNESESCTSGCTGGCGSPDSSMCKSGTMWGEQHSVTSNEDWHYSRSTHFGLTSGGACGFGLYGLCTKNSVTASWTDPMLGSTCDAFCTAYPLLCKDPANVTLRGNFAAPNGDYYTQFWSSLAASGNPDNYLSCGECFELIRTKADGTDYAVGESGYTDPIVLEIVDSCPCDANSKWCCKSTPFVTPTQNLTRPGGSGADHCGEIDFKYGCPLPEGSHHMDLSDIAMGRLQGNGSLTDGVIPIRYRRVPCPKPGNIYIWLHDGAGPYYFALSAVNTNGPGSVVSIEVQAGGSGSWIALEHDPNYTSSRPQERYGSWVLPQGKGPITAPVAMRLTAPDGQQVVKEGAITSFIPPATAVTGFWYIDLGVQFT</sequence>
<evidence type="ECO:0000259" key="7">
    <source>
        <dbReference type="PROSITE" id="PS50843"/>
    </source>
</evidence>
<dbReference type="Gene3D" id="2.40.40.10">
    <property type="entry name" value="RlpA-like domain"/>
    <property type="match status" value="1"/>
</dbReference>
<dbReference type="VEuPathDB" id="FungiDB:CDV56_105828"/>
<keyword evidence="10" id="KW-1185">Reference proteome</keyword>
<feature type="domain" description="Expansin-like CBD" evidence="7">
    <location>
        <begin position="936"/>
        <end position="1028"/>
    </location>
</feature>
<evidence type="ECO:0000256" key="4">
    <source>
        <dbReference type="ARBA" id="ARBA00022801"/>
    </source>
</evidence>
<dbReference type="EMBL" id="NKHU02000116">
    <property type="protein sequence ID" value="RHZ54022.1"/>
    <property type="molecule type" value="Genomic_DNA"/>
</dbReference>
<evidence type="ECO:0000259" key="6">
    <source>
        <dbReference type="PROSITE" id="PS50842"/>
    </source>
</evidence>
<dbReference type="STRING" id="41047.A0A397GSM3"/>
<dbReference type="GO" id="GO:0006508">
    <property type="term" value="P:proteolysis"/>
    <property type="evidence" value="ECO:0007669"/>
    <property type="project" value="UniProtKB-KW"/>
</dbReference>
<dbReference type="InterPro" id="IPR007112">
    <property type="entry name" value="Expansin/allergen_DPBB_dom"/>
</dbReference>
<gene>
    <name evidence="9" type="ORF">CDV56_105828</name>
</gene>
<dbReference type="InterPro" id="IPR033121">
    <property type="entry name" value="PEPTIDASE_A1"/>
</dbReference>
<feature type="active site" evidence="5">
    <location>
        <position position="108"/>
    </location>
</feature>
<evidence type="ECO:0000256" key="2">
    <source>
        <dbReference type="ARBA" id="ARBA00022670"/>
    </source>
</evidence>
<keyword evidence="2" id="KW-0645">Protease</keyword>
<dbReference type="SUPFAM" id="SSF50685">
    <property type="entry name" value="Barwin-like endoglucanases"/>
    <property type="match status" value="1"/>
</dbReference>
<evidence type="ECO:0000256" key="3">
    <source>
        <dbReference type="ARBA" id="ARBA00022750"/>
    </source>
</evidence>
<name>A0A397GSM3_ASPTH</name>
<proteinExistence type="inferred from homology"/>
<comment type="caution">
    <text evidence="9">The sequence shown here is derived from an EMBL/GenBank/DDBJ whole genome shotgun (WGS) entry which is preliminary data.</text>
</comment>
<evidence type="ECO:0000256" key="5">
    <source>
        <dbReference type="PIRSR" id="PIRSR601461-1"/>
    </source>
</evidence>
<dbReference type="PANTHER" id="PTHR47966:SF1">
    <property type="entry name" value="ASPARTYL PROTEINASE"/>
    <property type="match status" value="1"/>
</dbReference>
<dbReference type="FunFam" id="2.40.70.10:FF:000092">
    <property type="entry name" value="Aspartic endopeptidase (AP1)"/>
    <property type="match status" value="1"/>
</dbReference>
<comment type="similarity">
    <text evidence="1">Belongs to the peptidase A1 family.</text>
</comment>
<evidence type="ECO:0000313" key="10">
    <source>
        <dbReference type="Proteomes" id="UP000215305"/>
    </source>
</evidence>
<evidence type="ECO:0000313" key="9">
    <source>
        <dbReference type="EMBL" id="RHZ54022.1"/>
    </source>
</evidence>
<dbReference type="GO" id="GO:0004190">
    <property type="term" value="F:aspartic-type endopeptidase activity"/>
    <property type="evidence" value="ECO:0007669"/>
    <property type="project" value="UniProtKB-KW"/>
</dbReference>
<keyword evidence="4" id="KW-0378">Hydrolase</keyword>
<dbReference type="Proteomes" id="UP000215305">
    <property type="component" value="Unassembled WGS sequence"/>
</dbReference>
<dbReference type="SUPFAM" id="SSF49590">
    <property type="entry name" value="PHL pollen allergen"/>
    <property type="match status" value="1"/>
</dbReference>
<dbReference type="InterPro" id="IPR007117">
    <property type="entry name" value="Expansin_CBD"/>
</dbReference>
<dbReference type="SUPFAM" id="SSF50630">
    <property type="entry name" value="Acid proteases"/>
    <property type="match status" value="1"/>
</dbReference>
<dbReference type="GeneID" id="38127802"/>
<dbReference type="PROSITE" id="PS50843">
    <property type="entry name" value="EXPANSIN_CBD"/>
    <property type="match status" value="1"/>
</dbReference>
<dbReference type="InterPro" id="IPR001461">
    <property type="entry name" value="Aspartic_peptidase_A1"/>
</dbReference>
<dbReference type="PROSITE" id="PS51767">
    <property type="entry name" value="PEPTIDASE_A1"/>
    <property type="match status" value="1"/>
</dbReference>
<accession>A0A397GSM3</accession>
<reference evidence="9" key="1">
    <citation type="submission" date="2018-08" db="EMBL/GenBank/DDBJ databases">
        <title>Draft genome sequence of azole-resistant Aspergillus thermomutatus (Neosartorya pseudofischeri) strain HMR AF 39, isolated from a human nasal aspirate.</title>
        <authorList>
            <person name="Parent-Michaud M."/>
            <person name="Dufresne P.J."/>
            <person name="Fournier E."/>
            <person name="Martineau C."/>
            <person name="Moreira S."/>
            <person name="Perkins V."/>
            <person name="De Repentigny L."/>
            <person name="Dufresne S.F."/>
        </authorList>
    </citation>
    <scope>NUCLEOTIDE SEQUENCE [LARGE SCALE GENOMIC DNA]</scope>
    <source>
        <strain evidence="9">HMR AF 39</strain>
    </source>
</reference>
<protein>
    <recommendedName>
        <fullName evidence="11">Peptidase A1 domain-containing protein</fullName>
    </recommendedName>
</protein>
<dbReference type="InterPro" id="IPR036749">
    <property type="entry name" value="Expansin_CBD_sf"/>
</dbReference>
<dbReference type="Gene3D" id="2.60.40.760">
    <property type="entry name" value="Expansin, cellulose-binding-like domain"/>
    <property type="match status" value="1"/>
</dbReference>
<dbReference type="InterPro" id="IPR034163">
    <property type="entry name" value="Aspergillopepsin-like_cat_dom"/>
</dbReference>
<dbReference type="OrthoDB" id="2747330at2759"/>
<organism evidence="9 10">
    <name type="scientific">Aspergillus thermomutatus</name>
    <name type="common">Neosartorya pseudofischeri</name>
    <dbReference type="NCBI Taxonomy" id="41047"/>
    <lineage>
        <taxon>Eukaryota</taxon>
        <taxon>Fungi</taxon>
        <taxon>Dikarya</taxon>
        <taxon>Ascomycota</taxon>
        <taxon>Pezizomycotina</taxon>
        <taxon>Eurotiomycetes</taxon>
        <taxon>Eurotiomycetidae</taxon>
        <taxon>Eurotiales</taxon>
        <taxon>Aspergillaceae</taxon>
        <taxon>Aspergillus</taxon>
        <taxon>Aspergillus subgen. Fumigati</taxon>
    </lineage>
</organism>
<dbReference type="CDD" id="cd06097">
    <property type="entry name" value="Aspergillopepsin_like"/>
    <property type="match status" value="1"/>
</dbReference>
<feature type="active site" evidence="5">
    <location>
        <position position="309"/>
    </location>
</feature>
<feature type="domain" description="Peptidase A1" evidence="8">
    <location>
        <begin position="90"/>
        <end position="419"/>
    </location>
</feature>
<dbReference type="Pfam" id="PF01357">
    <property type="entry name" value="Expansin_C"/>
    <property type="match status" value="1"/>
</dbReference>
<evidence type="ECO:0000259" key="8">
    <source>
        <dbReference type="PROSITE" id="PS51767"/>
    </source>
</evidence>
<dbReference type="Pfam" id="PF00026">
    <property type="entry name" value="Asp"/>
    <property type="match status" value="1"/>
</dbReference>
<dbReference type="PANTHER" id="PTHR47966">
    <property type="entry name" value="BETA-SITE APP-CLEAVING ENZYME, ISOFORM A-RELATED"/>
    <property type="match status" value="1"/>
</dbReference>